<comment type="caution">
    <text evidence="1">The sequence shown here is derived from an EMBL/GenBank/DDBJ whole genome shotgun (WGS) entry which is preliminary data.</text>
</comment>
<name>A0AC61QPH0_9BACT</name>
<evidence type="ECO:0000313" key="1">
    <source>
        <dbReference type="EMBL" id="TGX81855.1"/>
    </source>
</evidence>
<organism evidence="1 2">
    <name type="scientific">Palleniella muris</name>
    <dbReference type="NCBI Taxonomy" id="3038145"/>
    <lineage>
        <taxon>Bacteria</taxon>
        <taxon>Pseudomonadati</taxon>
        <taxon>Bacteroidota</taxon>
        <taxon>Bacteroidia</taxon>
        <taxon>Bacteroidales</taxon>
        <taxon>Prevotellaceae</taxon>
        <taxon>Palleniella</taxon>
    </lineage>
</organism>
<gene>
    <name evidence="1" type="ORF">E5358_08955</name>
</gene>
<keyword evidence="2" id="KW-1185">Reference proteome</keyword>
<accession>A0AC61QPH0</accession>
<proteinExistence type="predicted"/>
<reference evidence="1" key="1">
    <citation type="submission" date="2019-04" db="EMBL/GenBank/DDBJ databases">
        <title>Microbes associate with the intestines of laboratory mice.</title>
        <authorList>
            <person name="Navarre W."/>
            <person name="Wong E."/>
            <person name="Huang K."/>
            <person name="Tropini C."/>
            <person name="Ng K."/>
            <person name="Yu B."/>
        </authorList>
    </citation>
    <scope>NUCLEOTIDE SEQUENCE</scope>
    <source>
        <strain evidence="1">NM73_A23</strain>
    </source>
</reference>
<protein>
    <submittedName>
        <fullName evidence="1">Uncharacterized protein</fullName>
    </submittedName>
</protein>
<dbReference type="EMBL" id="SRZC01000013">
    <property type="protein sequence ID" value="TGX81855.1"/>
    <property type="molecule type" value="Genomic_DNA"/>
</dbReference>
<sequence length="489" mass="55408">MKLNKRKILFALSLICFFSVSSFAIGHPKREVRAVWLTTIGGLDWPHSYSQSQNSMARQQEELRKILDKLQRANINTVLIQTRIRATSIFQTTASSGNEPCDGCLSGFPGKSPGYDALSFAVEECHRRGMECHAWVVAIPVGKWNGVGCQHLRNSQPGIVYRIGQEGYMRPEDSRTAAYLARYCADIARRYDVDGISLDYIRYPEAQAKLPRADVGRANITRIVKAVHDSVRAVKPWVKLSCSPVGKHDDTNRFWSRGWNARSRVLQDAKEWMRLGYMDQEYPMMYFRGDNFYPFAVDWIEGCHGKAIVPGLGIYMLHPRESNWSLDDITRELYVLRHEGAGFCMFRSKFFTDNVKGIYDFVSQSFCRYPAIVPVMCGRESDAVPAPTDIKVFSSAGGANVSWSSNGKDLLYNVYVSDSYPVDVSKAENLLCVRRKGTSIAITKPMKMFFAVTAMDRYGNESKPCQQPCAKLPEEIKPGWYWVTHPLGR</sequence>
<dbReference type="Proteomes" id="UP000308886">
    <property type="component" value="Unassembled WGS sequence"/>
</dbReference>
<evidence type="ECO:0000313" key="2">
    <source>
        <dbReference type="Proteomes" id="UP000308886"/>
    </source>
</evidence>